<dbReference type="AlphaFoldDB" id="A0A8S3TJQ2"/>
<dbReference type="InterPro" id="IPR002889">
    <property type="entry name" value="WSC_carb-bd"/>
</dbReference>
<evidence type="ECO:0000259" key="7">
    <source>
        <dbReference type="PROSITE" id="PS51212"/>
    </source>
</evidence>
<reference evidence="8" key="1">
    <citation type="submission" date="2021-03" db="EMBL/GenBank/DDBJ databases">
        <authorList>
            <person name="Bekaert M."/>
        </authorList>
    </citation>
    <scope>NUCLEOTIDE SEQUENCE</scope>
</reference>
<feature type="domain" description="WSC" evidence="7">
    <location>
        <begin position="26"/>
        <end position="127"/>
    </location>
</feature>
<keyword evidence="2" id="KW-0812">Transmembrane</keyword>
<dbReference type="EMBL" id="CAJPWZ010002218">
    <property type="protein sequence ID" value="CAG2233783.1"/>
    <property type="molecule type" value="Genomic_DNA"/>
</dbReference>
<keyword evidence="3" id="KW-0732">Signal</keyword>
<evidence type="ECO:0000313" key="9">
    <source>
        <dbReference type="Proteomes" id="UP000683360"/>
    </source>
</evidence>
<dbReference type="Pfam" id="PF01822">
    <property type="entry name" value="WSC"/>
    <property type="match status" value="1"/>
</dbReference>
<dbReference type="PANTHER" id="PTHR24269:SF16">
    <property type="entry name" value="PROTEIN SLG1"/>
    <property type="match status" value="1"/>
</dbReference>
<organism evidence="8 9">
    <name type="scientific">Mytilus edulis</name>
    <name type="common">Blue mussel</name>
    <dbReference type="NCBI Taxonomy" id="6550"/>
    <lineage>
        <taxon>Eukaryota</taxon>
        <taxon>Metazoa</taxon>
        <taxon>Spiralia</taxon>
        <taxon>Lophotrochozoa</taxon>
        <taxon>Mollusca</taxon>
        <taxon>Bivalvia</taxon>
        <taxon>Autobranchia</taxon>
        <taxon>Pteriomorphia</taxon>
        <taxon>Mytilida</taxon>
        <taxon>Mytiloidea</taxon>
        <taxon>Mytilidae</taxon>
        <taxon>Mytilinae</taxon>
        <taxon>Mytilus</taxon>
    </lineage>
</organism>
<evidence type="ECO:0000256" key="2">
    <source>
        <dbReference type="ARBA" id="ARBA00022692"/>
    </source>
</evidence>
<evidence type="ECO:0000256" key="6">
    <source>
        <dbReference type="ARBA" id="ARBA00023180"/>
    </source>
</evidence>
<dbReference type="SMART" id="SM00321">
    <property type="entry name" value="WSC"/>
    <property type="match status" value="1"/>
</dbReference>
<evidence type="ECO:0000256" key="5">
    <source>
        <dbReference type="ARBA" id="ARBA00023136"/>
    </source>
</evidence>
<evidence type="ECO:0000256" key="3">
    <source>
        <dbReference type="ARBA" id="ARBA00022729"/>
    </source>
</evidence>
<accession>A0A8S3TJQ2</accession>
<keyword evidence="9" id="KW-1185">Reference proteome</keyword>
<comment type="caution">
    <text evidence="8">The sequence shown here is derived from an EMBL/GenBank/DDBJ whole genome shotgun (WGS) entry which is preliminary data.</text>
</comment>
<evidence type="ECO:0000313" key="8">
    <source>
        <dbReference type="EMBL" id="CAG2233783.1"/>
    </source>
</evidence>
<evidence type="ECO:0000256" key="1">
    <source>
        <dbReference type="ARBA" id="ARBA00004167"/>
    </source>
</evidence>
<dbReference type="PANTHER" id="PTHR24269">
    <property type="entry name" value="KREMEN PROTEIN"/>
    <property type="match status" value="1"/>
</dbReference>
<name>A0A8S3TJQ2_MYTED</name>
<dbReference type="GO" id="GO:0005886">
    <property type="term" value="C:plasma membrane"/>
    <property type="evidence" value="ECO:0007669"/>
    <property type="project" value="TreeGrafter"/>
</dbReference>
<keyword evidence="6" id="KW-0325">Glycoprotein</keyword>
<comment type="subcellular location">
    <subcellularLocation>
        <location evidence="1">Membrane</location>
        <topology evidence="1">Single-pass membrane protein</topology>
    </subcellularLocation>
</comment>
<dbReference type="OrthoDB" id="6063529at2759"/>
<keyword evidence="4" id="KW-1133">Transmembrane helix</keyword>
<evidence type="ECO:0000256" key="4">
    <source>
        <dbReference type="ARBA" id="ARBA00022989"/>
    </source>
</evidence>
<dbReference type="InterPro" id="IPR051836">
    <property type="entry name" value="Kremen_rcpt"/>
</dbReference>
<dbReference type="Proteomes" id="UP000683360">
    <property type="component" value="Unassembled WGS sequence"/>
</dbReference>
<protein>
    <recommendedName>
        <fullName evidence="7">WSC domain-containing protein</fullName>
    </recommendedName>
</protein>
<sequence>MYDSIYDKQIDTTNTHARCQVQVIDGNDYVGCFIDSFTRLLTHQYVIDNETPDMENNFCLLYCKEQGYIYSGTENRAECNCGDDPYQYGPEDVSDYHIKDYDCNRECVGDSEQICGGGWRLSVYETGYVPYKQGRLQYKLVTNNTILVAPANKVLTCRSKIECAKYCQMAENCKVFVISTEIRECRLYYSFTVMCKEVQFAQDFQVYMMK</sequence>
<gene>
    <name evidence="8" type="ORF">MEDL_46447</name>
</gene>
<keyword evidence="5" id="KW-0472">Membrane</keyword>
<dbReference type="PROSITE" id="PS51212">
    <property type="entry name" value="WSC"/>
    <property type="match status" value="1"/>
</dbReference>
<proteinExistence type="predicted"/>